<dbReference type="RefSeq" id="WP_165628869.1">
    <property type="nucleotide sequence ID" value="NZ_BNAC01000006.1"/>
</dbReference>
<accession>A0A1I1MP90</accession>
<name>A0A1I1MP90_9ACTN</name>
<proteinExistence type="predicted"/>
<evidence type="ECO:0000313" key="1">
    <source>
        <dbReference type="EMBL" id="SFC84443.1"/>
    </source>
</evidence>
<dbReference type="EMBL" id="FOMD01000002">
    <property type="protein sequence ID" value="SFC84443.1"/>
    <property type="molecule type" value="Genomic_DNA"/>
</dbReference>
<gene>
    <name evidence="1" type="ORF">SAMN05661030_1677</name>
</gene>
<reference evidence="2" key="1">
    <citation type="submission" date="2016-10" db="EMBL/GenBank/DDBJ databases">
        <authorList>
            <person name="Varghese N."/>
            <person name="Submissions S."/>
        </authorList>
    </citation>
    <scope>NUCLEOTIDE SEQUENCE [LARGE SCALE GENOMIC DNA]</scope>
    <source>
        <strain evidence="2">DSM 45962</strain>
    </source>
</reference>
<sequence length="54" mass="5392">MTTTVCDAVQRAGTVAATLSADPGGDDLFSAAGWLSTAVTEALEARDLAVLAPI</sequence>
<keyword evidence="2" id="KW-1185">Reference proteome</keyword>
<dbReference type="STRING" id="1225127.SAMN05661030_1677"/>
<dbReference type="Proteomes" id="UP000199022">
    <property type="component" value="Unassembled WGS sequence"/>
</dbReference>
<protein>
    <submittedName>
        <fullName evidence="1">Uncharacterized protein</fullName>
    </submittedName>
</protein>
<organism evidence="1 2">
    <name type="scientific">Klenkia taihuensis</name>
    <dbReference type="NCBI Taxonomy" id="1225127"/>
    <lineage>
        <taxon>Bacteria</taxon>
        <taxon>Bacillati</taxon>
        <taxon>Actinomycetota</taxon>
        <taxon>Actinomycetes</taxon>
        <taxon>Geodermatophilales</taxon>
        <taxon>Geodermatophilaceae</taxon>
        <taxon>Klenkia</taxon>
    </lineage>
</organism>
<evidence type="ECO:0000313" key="2">
    <source>
        <dbReference type="Proteomes" id="UP000199022"/>
    </source>
</evidence>
<dbReference type="AlphaFoldDB" id="A0A1I1MP90"/>